<proteinExistence type="predicted"/>
<dbReference type="Proteomes" id="UP001212841">
    <property type="component" value="Unassembled WGS sequence"/>
</dbReference>
<dbReference type="InterPro" id="IPR011990">
    <property type="entry name" value="TPR-like_helical_dom_sf"/>
</dbReference>
<name>A0AAD5S9L1_9FUNG</name>
<dbReference type="EMBL" id="JADGJD010000559">
    <property type="protein sequence ID" value="KAJ3050053.1"/>
    <property type="molecule type" value="Genomic_DNA"/>
</dbReference>
<keyword evidence="2" id="KW-1185">Reference proteome</keyword>
<dbReference type="AlphaFoldDB" id="A0AAD5S9L1"/>
<comment type="caution">
    <text evidence="1">The sequence shown here is derived from an EMBL/GenBank/DDBJ whole genome shotgun (WGS) entry which is preliminary data.</text>
</comment>
<evidence type="ECO:0000313" key="2">
    <source>
        <dbReference type="Proteomes" id="UP001212841"/>
    </source>
</evidence>
<evidence type="ECO:0000313" key="1">
    <source>
        <dbReference type="EMBL" id="KAJ3050053.1"/>
    </source>
</evidence>
<organism evidence="1 2">
    <name type="scientific">Rhizophlyctis rosea</name>
    <dbReference type="NCBI Taxonomy" id="64517"/>
    <lineage>
        <taxon>Eukaryota</taxon>
        <taxon>Fungi</taxon>
        <taxon>Fungi incertae sedis</taxon>
        <taxon>Chytridiomycota</taxon>
        <taxon>Chytridiomycota incertae sedis</taxon>
        <taxon>Chytridiomycetes</taxon>
        <taxon>Rhizophlyctidales</taxon>
        <taxon>Rhizophlyctidaceae</taxon>
        <taxon>Rhizophlyctis</taxon>
    </lineage>
</organism>
<gene>
    <name evidence="1" type="ORF">HK097_008945</name>
</gene>
<reference evidence="1" key="1">
    <citation type="submission" date="2020-05" db="EMBL/GenBank/DDBJ databases">
        <title>Phylogenomic resolution of chytrid fungi.</title>
        <authorList>
            <person name="Stajich J.E."/>
            <person name="Amses K."/>
            <person name="Simmons R."/>
            <person name="Seto K."/>
            <person name="Myers J."/>
            <person name="Bonds A."/>
            <person name="Quandt C.A."/>
            <person name="Barry K."/>
            <person name="Liu P."/>
            <person name="Grigoriev I."/>
            <person name="Longcore J.E."/>
            <person name="James T.Y."/>
        </authorList>
    </citation>
    <scope>NUCLEOTIDE SEQUENCE</scope>
    <source>
        <strain evidence="1">JEL0318</strain>
    </source>
</reference>
<accession>A0AAD5S9L1</accession>
<dbReference type="Gene3D" id="1.25.40.10">
    <property type="entry name" value="Tetratricopeptide repeat domain"/>
    <property type="match status" value="1"/>
</dbReference>
<sequence>MSTEELAAELATAEKDFEAATDFGKVGDTAGARSAFERFLESHDGSNGKGNLHPRHHLLLNAHASLINCCFRLNDLAIAAKHSRIVAEGMSSVMDVWPETADFWFRCGEMEEIASRAVLEGVVQECGATLETAMEAYEKCWKIRRIIYGDDYLKTLKVKEEVDRLASETA</sequence>
<protein>
    <submittedName>
        <fullName evidence="1">Uncharacterized protein</fullName>
    </submittedName>
</protein>